<proteinExistence type="predicted"/>
<name>A0AAV0Y994_9HEMI</name>
<dbReference type="InterPro" id="IPR036691">
    <property type="entry name" value="Endo/exonu/phosph_ase_sf"/>
</dbReference>
<gene>
    <name evidence="1" type="ORF">MEUPH1_LOCUS29839</name>
</gene>
<accession>A0AAV0Y994</accession>
<evidence type="ECO:0000313" key="2">
    <source>
        <dbReference type="Proteomes" id="UP001160148"/>
    </source>
</evidence>
<dbReference type="PANTHER" id="PTHR33395">
    <property type="entry name" value="TRANSCRIPTASE, PUTATIVE-RELATED-RELATED"/>
    <property type="match status" value="1"/>
</dbReference>
<dbReference type="GO" id="GO:0007508">
    <property type="term" value="P:larval heart development"/>
    <property type="evidence" value="ECO:0007669"/>
    <property type="project" value="TreeGrafter"/>
</dbReference>
<keyword evidence="2" id="KW-1185">Reference proteome</keyword>
<evidence type="ECO:0008006" key="3">
    <source>
        <dbReference type="Google" id="ProtNLM"/>
    </source>
</evidence>
<dbReference type="Proteomes" id="UP001160148">
    <property type="component" value="Unassembled WGS sequence"/>
</dbReference>
<comment type="caution">
    <text evidence="1">The sequence shown here is derived from an EMBL/GenBank/DDBJ whole genome shotgun (WGS) entry which is preliminary data.</text>
</comment>
<dbReference type="GO" id="GO:0061343">
    <property type="term" value="P:cell adhesion involved in heart morphogenesis"/>
    <property type="evidence" value="ECO:0007669"/>
    <property type="project" value="TreeGrafter"/>
</dbReference>
<dbReference type="SUPFAM" id="SSF56219">
    <property type="entry name" value="DNase I-like"/>
    <property type="match status" value="1"/>
</dbReference>
<evidence type="ECO:0000313" key="1">
    <source>
        <dbReference type="EMBL" id="CAI6376473.1"/>
    </source>
</evidence>
<protein>
    <recommendedName>
        <fullName evidence="3">Endonuclease/exonuclease/phosphatase domain-containing protein</fullName>
    </recommendedName>
</protein>
<reference evidence="1 2" key="1">
    <citation type="submission" date="2023-01" db="EMBL/GenBank/DDBJ databases">
        <authorList>
            <person name="Whitehead M."/>
        </authorList>
    </citation>
    <scope>NUCLEOTIDE SEQUENCE [LARGE SCALE GENOMIC DNA]</scope>
</reference>
<dbReference type="AlphaFoldDB" id="A0AAV0Y994"/>
<sequence length="306" mass="34384">MYNIKLRSSNCSRCYTAKLTLDSFLQDFTNLKASFCKPNNFSNICNNNLCDNTLNSNLKIFYQNVRGLKTKLVSLRCSFPMFHFYDIIILTETWLTSDINDSELGFAGFQVIRLDRNHNNSTSTRGGGVLIAIKNTRSFQPISLTVSNVEQVFVLLSLNCGHLLVGGVYLPPRSPLSVVESHTTSVEHIISSYKPNSLVICGDYNLPNINWSSDELGLIGTNDPSIISTTIIDSFSYLNFFQHNFFQFPIFPISIQDVLTSFIEWQNGEGALEGHETPCHLLFHSVQSETVIIDTLTAILFKVIVN</sequence>
<dbReference type="EMBL" id="CARXXK010001488">
    <property type="protein sequence ID" value="CAI6376473.1"/>
    <property type="molecule type" value="Genomic_DNA"/>
</dbReference>
<organism evidence="1 2">
    <name type="scientific">Macrosiphum euphorbiae</name>
    <name type="common">potato aphid</name>
    <dbReference type="NCBI Taxonomy" id="13131"/>
    <lineage>
        <taxon>Eukaryota</taxon>
        <taxon>Metazoa</taxon>
        <taxon>Ecdysozoa</taxon>
        <taxon>Arthropoda</taxon>
        <taxon>Hexapoda</taxon>
        <taxon>Insecta</taxon>
        <taxon>Pterygota</taxon>
        <taxon>Neoptera</taxon>
        <taxon>Paraneoptera</taxon>
        <taxon>Hemiptera</taxon>
        <taxon>Sternorrhyncha</taxon>
        <taxon>Aphidomorpha</taxon>
        <taxon>Aphidoidea</taxon>
        <taxon>Aphididae</taxon>
        <taxon>Macrosiphini</taxon>
        <taxon>Macrosiphum</taxon>
    </lineage>
</organism>
<dbReference type="GO" id="GO:0031012">
    <property type="term" value="C:extracellular matrix"/>
    <property type="evidence" value="ECO:0007669"/>
    <property type="project" value="TreeGrafter"/>
</dbReference>
<dbReference type="Gene3D" id="3.60.10.10">
    <property type="entry name" value="Endonuclease/exonuclease/phosphatase"/>
    <property type="match status" value="1"/>
</dbReference>
<dbReference type="PANTHER" id="PTHR33395:SF22">
    <property type="entry name" value="REVERSE TRANSCRIPTASE DOMAIN-CONTAINING PROTEIN"/>
    <property type="match status" value="1"/>
</dbReference>